<evidence type="ECO:0000259" key="2">
    <source>
        <dbReference type="Pfam" id="PF01243"/>
    </source>
</evidence>
<comment type="caution">
    <text evidence="3">The sequence shown here is derived from an EMBL/GenBank/DDBJ whole genome shotgun (WGS) entry which is preliminary data.</text>
</comment>
<evidence type="ECO:0000313" key="4">
    <source>
        <dbReference type="Proteomes" id="UP000282084"/>
    </source>
</evidence>
<proteinExistence type="predicted"/>
<dbReference type="Proteomes" id="UP000282084">
    <property type="component" value="Unassembled WGS sequence"/>
</dbReference>
<evidence type="ECO:0000313" key="3">
    <source>
        <dbReference type="EMBL" id="RKT54874.1"/>
    </source>
</evidence>
<organism evidence="3 4">
    <name type="scientific">Saccharothrix australiensis</name>
    <dbReference type="NCBI Taxonomy" id="2072"/>
    <lineage>
        <taxon>Bacteria</taxon>
        <taxon>Bacillati</taxon>
        <taxon>Actinomycetota</taxon>
        <taxon>Actinomycetes</taxon>
        <taxon>Pseudonocardiales</taxon>
        <taxon>Pseudonocardiaceae</taxon>
        <taxon>Saccharothrix</taxon>
    </lineage>
</organism>
<dbReference type="PANTHER" id="PTHR35176:SF6">
    <property type="entry name" value="HEME OXYGENASE HI_0854-RELATED"/>
    <property type="match status" value="1"/>
</dbReference>
<gene>
    <name evidence="3" type="ORF">C8E97_3524</name>
</gene>
<dbReference type="AlphaFoldDB" id="A0A495W0F8"/>
<dbReference type="GO" id="GO:0005829">
    <property type="term" value="C:cytosol"/>
    <property type="evidence" value="ECO:0007669"/>
    <property type="project" value="TreeGrafter"/>
</dbReference>
<sequence>MSGLDDTVRARLLAPNFWHLATVNADGSPQVTPMWVDLEDDHVAFNTALGRVKVDNLRRDPRVSLSCVDGANPYDRVEVRGRAVRFVTGEEADRHIDHLARKYTGAERYEWRVPGERRVKVLVAPTRVRRVVGVEPFRPGVLPGR</sequence>
<evidence type="ECO:0000256" key="1">
    <source>
        <dbReference type="ARBA" id="ARBA00023002"/>
    </source>
</evidence>
<dbReference type="EMBL" id="RBXO01000001">
    <property type="protein sequence ID" value="RKT54874.1"/>
    <property type="molecule type" value="Genomic_DNA"/>
</dbReference>
<dbReference type="InterPro" id="IPR052019">
    <property type="entry name" value="F420H2_bilvrd_red/Heme_oxyg"/>
</dbReference>
<reference evidence="3 4" key="1">
    <citation type="submission" date="2018-10" db="EMBL/GenBank/DDBJ databases">
        <title>Sequencing the genomes of 1000 actinobacteria strains.</title>
        <authorList>
            <person name="Klenk H.-P."/>
        </authorList>
    </citation>
    <scope>NUCLEOTIDE SEQUENCE [LARGE SCALE GENOMIC DNA]</scope>
    <source>
        <strain evidence="3 4">DSM 43800</strain>
    </source>
</reference>
<dbReference type="InterPro" id="IPR012349">
    <property type="entry name" value="Split_barrel_FMN-bd"/>
</dbReference>
<dbReference type="GO" id="GO:0070967">
    <property type="term" value="F:coenzyme F420 binding"/>
    <property type="evidence" value="ECO:0007669"/>
    <property type="project" value="TreeGrafter"/>
</dbReference>
<dbReference type="SUPFAM" id="SSF50475">
    <property type="entry name" value="FMN-binding split barrel"/>
    <property type="match status" value="1"/>
</dbReference>
<dbReference type="InterPro" id="IPR011576">
    <property type="entry name" value="Pyridox_Oxase_N"/>
</dbReference>
<dbReference type="NCBIfam" id="TIGR03618">
    <property type="entry name" value="Rv1155_F420"/>
    <property type="match status" value="1"/>
</dbReference>
<protein>
    <submittedName>
        <fullName evidence="3">PPOX class probable F420-dependent enzyme</fullName>
    </submittedName>
</protein>
<accession>A0A495W0F8</accession>
<dbReference type="Gene3D" id="2.30.110.10">
    <property type="entry name" value="Electron Transport, Fmn-binding Protein, Chain A"/>
    <property type="match status" value="1"/>
</dbReference>
<dbReference type="OrthoDB" id="162914at2"/>
<feature type="domain" description="Pyridoxamine 5'-phosphate oxidase N-terminal" evidence="2">
    <location>
        <begin position="4"/>
        <end position="121"/>
    </location>
</feature>
<dbReference type="RefSeq" id="WP_121006679.1">
    <property type="nucleotide sequence ID" value="NZ_RBXO01000001.1"/>
</dbReference>
<dbReference type="PANTHER" id="PTHR35176">
    <property type="entry name" value="HEME OXYGENASE HI_0854-RELATED"/>
    <property type="match status" value="1"/>
</dbReference>
<keyword evidence="1" id="KW-0560">Oxidoreductase</keyword>
<dbReference type="GO" id="GO:0016627">
    <property type="term" value="F:oxidoreductase activity, acting on the CH-CH group of donors"/>
    <property type="evidence" value="ECO:0007669"/>
    <property type="project" value="TreeGrafter"/>
</dbReference>
<keyword evidence="4" id="KW-1185">Reference proteome</keyword>
<dbReference type="InterPro" id="IPR019920">
    <property type="entry name" value="F420-binding_dom_put"/>
</dbReference>
<name>A0A495W0F8_9PSEU</name>
<dbReference type="Pfam" id="PF01243">
    <property type="entry name" value="PNPOx_N"/>
    <property type="match status" value="1"/>
</dbReference>